<dbReference type="InterPro" id="IPR042095">
    <property type="entry name" value="SUMF_sf"/>
</dbReference>
<accession>A0A432MID5</accession>
<name>A0A432MID5_9BACT</name>
<dbReference type="SUPFAM" id="SSF56436">
    <property type="entry name" value="C-type lectin-like"/>
    <property type="match status" value="1"/>
</dbReference>
<dbReference type="GO" id="GO:0120147">
    <property type="term" value="F:formylglycine-generating oxidase activity"/>
    <property type="evidence" value="ECO:0007669"/>
    <property type="project" value="TreeGrafter"/>
</dbReference>
<evidence type="ECO:0000259" key="2">
    <source>
        <dbReference type="Pfam" id="PF03781"/>
    </source>
</evidence>
<organism evidence="3 4">
    <name type="scientific">Tautonia sociabilis</name>
    <dbReference type="NCBI Taxonomy" id="2080755"/>
    <lineage>
        <taxon>Bacteria</taxon>
        <taxon>Pseudomonadati</taxon>
        <taxon>Planctomycetota</taxon>
        <taxon>Planctomycetia</taxon>
        <taxon>Isosphaerales</taxon>
        <taxon>Isosphaeraceae</taxon>
        <taxon>Tautonia</taxon>
    </lineage>
</organism>
<feature type="region of interest" description="Disordered" evidence="1">
    <location>
        <begin position="1"/>
        <end position="44"/>
    </location>
</feature>
<proteinExistence type="predicted"/>
<dbReference type="InterPro" id="IPR016187">
    <property type="entry name" value="CTDL_fold"/>
</dbReference>
<gene>
    <name evidence="3" type="ORF">TsocGM_14045</name>
</gene>
<sequence length="381" mass="41476">MLVGGGIVPERRTAEPPPSFSPPDPEAAPEPPDVPGPGTSLADRRRVERLEALGFQVASGSEPTADGWPSAVYQTTDEGSSIDFELSDGYYLPIGVRVDPDAGPAEDGWPRVLFREVDHGDGDSQRVEFVRIPGGSCAMGDFTPSGGRLRDNAALPVHRVTVSGFYMQRFEVTIGEIAAYYRGLRVAEAEWPHHPFRDYVRRVQDAFGLHQARRHPASCLDHIEATRLAAGLGGRLPTEAQWEYAARSRGKNHVFVGDDRERALILVEGAGSLPVATVPVEEGAEDQTEQRVADLSGNVSEWCRDYYEAYPETPSPDPDPWVRPAGRAGLHVVRGGSLFDGEANARTFDRSDPFDRINLAEYVGFRIVIKPPAIGPALGAD</sequence>
<keyword evidence="4" id="KW-1185">Reference proteome</keyword>
<reference evidence="3 4" key="2">
    <citation type="submission" date="2019-01" db="EMBL/GenBank/DDBJ databases">
        <title>Tautonia sociabilis, a novel thermotolerant planctomycete of Isosphaeraceae family, isolated from a 4000 m deep subterranean habitat.</title>
        <authorList>
            <person name="Kovaleva O.L."/>
            <person name="Elcheninov A.G."/>
            <person name="Van Heerden E."/>
            <person name="Toshchakov S.V."/>
            <person name="Novikov A."/>
            <person name="Bonch-Osmolovskaya E.A."/>
            <person name="Kublanov I.V."/>
        </authorList>
    </citation>
    <scope>NUCLEOTIDE SEQUENCE [LARGE SCALE GENOMIC DNA]</scope>
    <source>
        <strain evidence="3 4">GM2012</strain>
    </source>
</reference>
<comment type="caution">
    <text evidence="3">The sequence shown here is derived from an EMBL/GenBank/DDBJ whole genome shotgun (WGS) entry which is preliminary data.</text>
</comment>
<evidence type="ECO:0000313" key="3">
    <source>
        <dbReference type="EMBL" id="RUL87059.1"/>
    </source>
</evidence>
<dbReference type="EMBL" id="RYZH01000026">
    <property type="protein sequence ID" value="RUL87059.1"/>
    <property type="molecule type" value="Genomic_DNA"/>
</dbReference>
<feature type="compositionally biased region" description="Pro residues" evidence="1">
    <location>
        <begin position="15"/>
        <end position="35"/>
    </location>
</feature>
<dbReference type="PANTHER" id="PTHR23150:SF19">
    <property type="entry name" value="FORMYLGLYCINE-GENERATING ENZYME"/>
    <property type="match status" value="1"/>
</dbReference>
<feature type="domain" description="Sulfatase-modifying factor enzyme-like" evidence="2">
    <location>
        <begin position="128"/>
        <end position="368"/>
    </location>
</feature>
<dbReference type="InterPro" id="IPR005532">
    <property type="entry name" value="SUMF_dom"/>
</dbReference>
<dbReference type="Proteomes" id="UP000280296">
    <property type="component" value="Unassembled WGS sequence"/>
</dbReference>
<evidence type="ECO:0000256" key="1">
    <source>
        <dbReference type="SAM" id="MobiDB-lite"/>
    </source>
</evidence>
<dbReference type="Gene3D" id="3.90.1580.10">
    <property type="entry name" value="paralog of FGE (formylglycine-generating enzyme)"/>
    <property type="match status" value="1"/>
</dbReference>
<dbReference type="Pfam" id="PF03781">
    <property type="entry name" value="FGE-sulfatase"/>
    <property type="match status" value="1"/>
</dbReference>
<evidence type="ECO:0000313" key="4">
    <source>
        <dbReference type="Proteomes" id="UP000280296"/>
    </source>
</evidence>
<dbReference type="InterPro" id="IPR051043">
    <property type="entry name" value="Sulfatase_Mod_Factor_Kinase"/>
</dbReference>
<dbReference type="PANTHER" id="PTHR23150">
    <property type="entry name" value="SULFATASE MODIFYING FACTOR 1, 2"/>
    <property type="match status" value="1"/>
</dbReference>
<protein>
    <recommendedName>
        <fullName evidence="2">Sulfatase-modifying factor enzyme-like domain-containing protein</fullName>
    </recommendedName>
</protein>
<reference evidence="3 4" key="1">
    <citation type="submission" date="2018-12" db="EMBL/GenBank/DDBJ databases">
        <authorList>
            <person name="Toschakov S.V."/>
        </authorList>
    </citation>
    <scope>NUCLEOTIDE SEQUENCE [LARGE SCALE GENOMIC DNA]</scope>
    <source>
        <strain evidence="3 4">GM2012</strain>
    </source>
</reference>
<dbReference type="AlphaFoldDB" id="A0A432MID5"/>